<proteinExistence type="predicted"/>
<dbReference type="EMBL" id="LBFC01000015">
    <property type="protein sequence ID" value="ONN27405.1"/>
    <property type="molecule type" value="Genomic_DNA"/>
</dbReference>
<evidence type="ECO:0000313" key="2">
    <source>
        <dbReference type="Proteomes" id="UP000242616"/>
    </source>
</evidence>
<dbReference type="RefSeq" id="WP_077198077.1">
    <property type="nucleotide sequence ID" value="NZ_LBFC01000015.1"/>
</dbReference>
<sequence length="520" mass="58179">MKRILISLVLFLSILSFSGNFSLSILNLTTMGLDDGAFDYFPILYVTYQPFDFLAFKVTDYLELSHDSWNLGTYSIFKPRYYYLEGKFDLFGYDVKLDVLKTRLKKSQTEKLEGLRVGGLKFDYYGAGLDVKIGKINLGAAYDLDLGSVAGYVQADLFGFKLGGYYETKYNQISLDVNRSFDLGNFSILAWTALSAKSSDIANFSYLVGGKVNFNNLALSTQFLSLGVNRYDADFQTGDPNDVAFLPNAWAYYLDVDYALNDYVLGVFLRYNSVWASDPNYLPLYGLKLAYKDFTLKVGNGDLESNIAGEQKIIAELNYFYSLEFNKLFSFNSKLVTPVEEKKKGFNSIMDVILGEEGKSFVVKGIVTSPKDLLGKGSFYIQDETAGLMIYSPVLGGDLNVGDVVVISGKSKLWNGVIELVANNVEKVGSAKVIPDVLTSLSKTFISAFVYVEGVVKEKNKYNFKVDTGDFIIKVYLKKGTNIDISNLNVGQKVKVQGILAVYKGEYEILPRWQEDIEIR</sequence>
<reference evidence="1 2" key="1">
    <citation type="submission" date="2015-06" db="EMBL/GenBank/DDBJ databases">
        <title>Genome sequencing of Thermotogales isolates from hydrothermal vents.</title>
        <authorList>
            <person name="Haverkamp T.H."/>
            <person name="Kublanov I.V."/>
            <person name="Nesbo C.L."/>
        </authorList>
    </citation>
    <scope>NUCLEOTIDE SEQUENCE [LARGE SCALE GENOMIC DNA]</scope>
    <source>
        <strain evidence="2">ik275mar</strain>
    </source>
</reference>
<keyword evidence="2" id="KW-1185">Reference proteome</keyword>
<protein>
    <submittedName>
        <fullName evidence="1">DNA-binding protein</fullName>
    </submittedName>
</protein>
<gene>
    <name evidence="1" type="ORF">XJ44_03520</name>
</gene>
<dbReference type="CDD" id="cd04486">
    <property type="entry name" value="YhcR_OBF_like"/>
    <property type="match status" value="1"/>
</dbReference>
<dbReference type="GO" id="GO:0003677">
    <property type="term" value="F:DNA binding"/>
    <property type="evidence" value="ECO:0007669"/>
    <property type="project" value="UniProtKB-KW"/>
</dbReference>
<evidence type="ECO:0000313" key="1">
    <source>
        <dbReference type="EMBL" id="ONN27405.1"/>
    </source>
</evidence>
<keyword evidence="1" id="KW-0238">DNA-binding</keyword>
<name>A0ABX3IHT9_9BACT</name>
<organism evidence="1 2">
    <name type="scientific">Thermosipho affectus</name>
    <dbReference type="NCBI Taxonomy" id="660294"/>
    <lineage>
        <taxon>Bacteria</taxon>
        <taxon>Thermotogati</taxon>
        <taxon>Thermotogota</taxon>
        <taxon>Thermotogae</taxon>
        <taxon>Thermotogales</taxon>
        <taxon>Fervidobacteriaceae</taxon>
        <taxon>Thermosipho</taxon>
    </lineage>
</organism>
<accession>A0ABX3IHT9</accession>
<dbReference type="Proteomes" id="UP000242616">
    <property type="component" value="Unassembled WGS sequence"/>
</dbReference>
<comment type="caution">
    <text evidence="1">The sequence shown here is derived from an EMBL/GenBank/DDBJ whole genome shotgun (WGS) entry which is preliminary data.</text>
</comment>